<keyword evidence="5" id="KW-0658">Purine biosynthesis</keyword>
<keyword evidence="4" id="KW-0547">Nucleotide-binding</keyword>
<dbReference type="Gene3D" id="3.30.470.20">
    <property type="entry name" value="ATP-grasp fold, B domain"/>
    <property type="match status" value="1"/>
</dbReference>
<comment type="pathway">
    <text evidence="2">Purine metabolism; IMP biosynthesis via de novo pathway; 5-amino-1-(5-phospho-D-ribosyl)imidazole-4-carboxylate from 5-amino-1-(5-phospho-D-ribosyl)imidazole (carboxylase route): step 1/1.</text>
</comment>
<dbReference type="EC" id="6.3.2.6" evidence="8"/>
<dbReference type="Gene3D" id="3.30.200.20">
    <property type="entry name" value="Phosphorylase Kinase, domain 1"/>
    <property type="match status" value="1"/>
</dbReference>
<evidence type="ECO:0000256" key="2">
    <source>
        <dbReference type="ARBA" id="ARBA00004747"/>
    </source>
</evidence>
<proteinExistence type="inferred from homology"/>
<evidence type="ECO:0000256" key="3">
    <source>
        <dbReference type="ARBA" id="ARBA00022598"/>
    </source>
</evidence>
<reference evidence="8" key="1">
    <citation type="submission" date="2009-10" db="EMBL/GenBank/DDBJ databases">
        <title>Diversity of trophic interactions inside an arsenic-rich microbial ecosystem.</title>
        <authorList>
            <person name="Bertin P.N."/>
            <person name="Heinrich-Salmeron A."/>
            <person name="Pelletier E."/>
            <person name="Goulhen-Chollet F."/>
            <person name="Arsene-Ploetze F."/>
            <person name="Gallien S."/>
            <person name="Calteau A."/>
            <person name="Vallenet D."/>
            <person name="Casiot C."/>
            <person name="Chane-Woon-Ming B."/>
            <person name="Giloteaux L."/>
            <person name="Barakat M."/>
            <person name="Bonnefoy V."/>
            <person name="Bruneel O."/>
            <person name="Chandler M."/>
            <person name="Cleiss J."/>
            <person name="Duran R."/>
            <person name="Elbaz-Poulichet F."/>
            <person name="Fonknechten N."/>
            <person name="Lauga B."/>
            <person name="Mornico D."/>
            <person name="Ortet P."/>
            <person name="Schaeffer C."/>
            <person name="Siguier P."/>
            <person name="Alexander Thil Smith A."/>
            <person name="Van Dorsselaer A."/>
            <person name="Weissenbach J."/>
            <person name="Medigue C."/>
            <person name="Le Paslier D."/>
        </authorList>
    </citation>
    <scope>NUCLEOTIDE SEQUENCE</scope>
</reference>
<evidence type="ECO:0000256" key="6">
    <source>
        <dbReference type="ARBA" id="ARBA00022840"/>
    </source>
</evidence>
<evidence type="ECO:0000259" key="7">
    <source>
        <dbReference type="Pfam" id="PF01259"/>
    </source>
</evidence>
<dbReference type="GO" id="GO:0006189">
    <property type="term" value="P:'de novo' IMP biosynthetic process"/>
    <property type="evidence" value="ECO:0007669"/>
    <property type="project" value="UniProtKB-UniPathway"/>
</dbReference>
<dbReference type="GO" id="GO:0005524">
    <property type="term" value="F:ATP binding"/>
    <property type="evidence" value="ECO:0007669"/>
    <property type="project" value="UniProtKB-KW"/>
</dbReference>
<accession>E6PEA9</accession>
<gene>
    <name evidence="8" type="ORF">CARN1_0425</name>
</gene>
<dbReference type="SUPFAM" id="SSF56104">
    <property type="entry name" value="SAICAR synthase-like"/>
    <property type="match status" value="1"/>
</dbReference>
<comment type="caution">
    <text evidence="8">The sequence shown here is derived from an EMBL/GenBank/DDBJ whole genome shotgun (WGS) entry which is preliminary data.</text>
</comment>
<dbReference type="InterPro" id="IPR050089">
    <property type="entry name" value="SAICAR_synthetase"/>
</dbReference>
<keyword evidence="3 8" id="KW-0436">Ligase</keyword>
<feature type="domain" description="SAICAR synthetase/ADE2 N-terminal" evidence="7">
    <location>
        <begin position="7"/>
        <end position="227"/>
    </location>
</feature>
<evidence type="ECO:0000313" key="8">
    <source>
        <dbReference type="EMBL" id="CBH74794.1"/>
    </source>
</evidence>
<dbReference type="InterPro" id="IPR018236">
    <property type="entry name" value="SAICAR_synthetase_CS"/>
</dbReference>
<dbReference type="Pfam" id="PF01259">
    <property type="entry name" value="SAICAR_synt"/>
    <property type="match status" value="1"/>
</dbReference>
<name>E6PEA9_9ZZZZ</name>
<evidence type="ECO:0000256" key="1">
    <source>
        <dbReference type="ARBA" id="ARBA00004672"/>
    </source>
</evidence>
<sequence length="396" mass="43040">MDKGIEIARGKTKVLYEVPNSPDQLVVAQGDAITAGDGARRDEIPGKGRLAAQTTSRVFRLLNLCGLPTHFLNGGEDDDDNEMLVRRCSMIPLEVVVRGVAAGSFVRRHTGLQRGSILVPRVTEFFLKDDANHDPLIAPEEIAARGIASPNEIGAMSEIARLTFEILAHAWRHRDVLLVDMKVEFGRLIGGENQGQLVIADVIDNDSWRIWRHGHEDQMLDKQLYRNLDPVDAAGLTRVKAAYEQVADYVGTFPAMRPGVAAIFVDDAQMVDRANEVAAALHTFGIPTARHLASVTVTPGYVLQIVSQIEASFARPIFVAIGDHTLRATLDGSASSPVIDGNDEPHRIALACAKLLAIDDSAMFGRVMLAQSNARSEMLRVDALLQQQLPPGAVIA</sequence>
<keyword evidence="6" id="KW-0067">ATP-binding</keyword>
<dbReference type="FunFam" id="3.30.470.20:FF:000020">
    <property type="entry name" value="Probable multifunctional protein ADE2"/>
    <property type="match status" value="1"/>
</dbReference>
<dbReference type="PANTHER" id="PTHR43599:SF3">
    <property type="entry name" value="SI:DKEY-6E2.2"/>
    <property type="match status" value="1"/>
</dbReference>
<dbReference type="InterPro" id="IPR028923">
    <property type="entry name" value="SAICAR_synt/ADE2_N"/>
</dbReference>
<evidence type="ECO:0000256" key="5">
    <source>
        <dbReference type="ARBA" id="ARBA00022755"/>
    </source>
</evidence>
<dbReference type="PROSITE" id="PS01057">
    <property type="entry name" value="SAICAR_SYNTHETASE_1"/>
    <property type="match status" value="1"/>
</dbReference>
<protein>
    <submittedName>
        <fullName evidence="8">Phosphoribosylaminoimidazole succinocarboxamide synthetase (Modular protein)</fullName>
        <ecNumber evidence="8">6.3.2.6</ecNumber>
    </submittedName>
</protein>
<dbReference type="EMBL" id="CABL01000003">
    <property type="protein sequence ID" value="CBH74794.1"/>
    <property type="molecule type" value="Genomic_DNA"/>
</dbReference>
<dbReference type="UniPathway" id="UPA00074">
    <property type="reaction ID" value="UER00131"/>
</dbReference>
<evidence type="ECO:0000256" key="4">
    <source>
        <dbReference type="ARBA" id="ARBA00022741"/>
    </source>
</evidence>
<organism evidence="8">
    <name type="scientific">mine drainage metagenome</name>
    <dbReference type="NCBI Taxonomy" id="410659"/>
    <lineage>
        <taxon>unclassified sequences</taxon>
        <taxon>metagenomes</taxon>
        <taxon>ecological metagenomes</taxon>
    </lineage>
</organism>
<dbReference type="HAMAP" id="MF_00137">
    <property type="entry name" value="SAICAR_synth"/>
    <property type="match status" value="1"/>
</dbReference>
<dbReference type="AlphaFoldDB" id="E6PEA9"/>
<dbReference type="PANTHER" id="PTHR43599">
    <property type="entry name" value="MULTIFUNCTIONAL PROTEIN ADE2"/>
    <property type="match status" value="1"/>
</dbReference>
<dbReference type="GO" id="GO:0004639">
    <property type="term" value="F:phosphoribosylaminoimidazolesuccinocarboxamide synthase activity"/>
    <property type="evidence" value="ECO:0007669"/>
    <property type="project" value="UniProtKB-EC"/>
</dbReference>
<comment type="pathway">
    <text evidence="1">Purine metabolism; IMP biosynthesis via de novo pathway; 5-amino-1-(5-phospho-D-ribosyl)imidazole-4-carboxamide from 5-amino-1-(5-phospho-D-ribosyl)imidazole-4-carboxylate: step 1/2.</text>
</comment>